<evidence type="ECO:0000256" key="1">
    <source>
        <dbReference type="SAM" id="MobiDB-lite"/>
    </source>
</evidence>
<protein>
    <submittedName>
        <fullName evidence="2">Uncharacterized protein</fullName>
    </submittedName>
</protein>
<reference evidence="2" key="1">
    <citation type="journal article" date="2004" name="Nat. Genet.">
        <title>Sequencing of a rice centromere uncovers active genes.</title>
        <authorList>
            <person name="Nagaki K."/>
            <person name="Cheng Z."/>
            <person name="Ouyang S."/>
            <person name="Talbert P.B."/>
            <person name="Kim M."/>
            <person name="Jones K.M."/>
            <person name="Henikoff S."/>
            <person name="Buell C.R."/>
            <person name="Jiang J."/>
        </authorList>
    </citation>
    <scope>NUCLEOTIDE SEQUENCE</scope>
</reference>
<dbReference type="AlphaFoldDB" id="Q6UTY8"/>
<evidence type="ECO:0000313" key="2">
    <source>
        <dbReference type="EMBL" id="AAQ56579.1"/>
    </source>
</evidence>
<name>Q6UTY8_ORYSJ</name>
<feature type="region of interest" description="Disordered" evidence="1">
    <location>
        <begin position="31"/>
        <end position="51"/>
    </location>
</feature>
<proteinExistence type="predicted"/>
<feature type="compositionally biased region" description="Gly residues" evidence="1">
    <location>
        <begin position="34"/>
        <end position="46"/>
    </location>
</feature>
<sequence>MRVPATNLDGGGVDEVDLGRAKLTAATARRRGRGVGCGGGGASGIGGRRETGPTGCFLFRMMTPLNSAKPGDLVSGPPFAGIKYANRLLHIGQVLLDIDVFRISLFLRYP</sequence>
<accession>Q6UTY8</accession>
<gene>
    <name evidence="2" type="ORF">OSJNBa0070J19.26</name>
</gene>
<organism evidence="2">
    <name type="scientific">Oryza sativa subsp. japonica</name>
    <name type="common">Rice</name>
    <dbReference type="NCBI Taxonomy" id="39947"/>
    <lineage>
        <taxon>Eukaryota</taxon>
        <taxon>Viridiplantae</taxon>
        <taxon>Streptophyta</taxon>
        <taxon>Embryophyta</taxon>
        <taxon>Tracheophyta</taxon>
        <taxon>Spermatophyta</taxon>
        <taxon>Magnoliopsida</taxon>
        <taxon>Liliopsida</taxon>
        <taxon>Poales</taxon>
        <taxon>Poaceae</taxon>
        <taxon>BOP clade</taxon>
        <taxon>Oryzoideae</taxon>
        <taxon>Oryzeae</taxon>
        <taxon>Oryzinae</taxon>
        <taxon>Oryza</taxon>
        <taxon>Oryza sativa</taxon>
    </lineage>
</organism>
<dbReference type="EMBL" id="AY360394">
    <property type="protein sequence ID" value="AAQ56579.1"/>
    <property type="molecule type" value="Genomic_DNA"/>
</dbReference>